<feature type="region of interest" description="Disordered" evidence="1">
    <location>
        <begin position="621"/>
        <end position="668"/>
    </location>
</feature>
<feature type="compositionally biased region" description="Basic and acidic residues" evidence="1">
    <location>
        <begin position="285"/>
        <end position="300"/>
    </location>
</feature>
<reference evidence="3 4" key="1">
    <citation type="journal article" date="2020" name="Microbiol. Resour. Announc.">
        <title>Draft Genome Sequence of a Cladosporium Species Isolated from the Mesophotic Ascidian Didemnum maculosum.</title>
        <authorList>
            <person name="Gioti A."/>
            <person name="Siaperas R."/>
            <person name="Nikolaivits E."/>
            <person name="Le Goff G."/>
            <person name="Ouazzani J."/>
            <person name="Kotoulas G."/>
            <person name="Topakas E."/>
        </authorList>
    </citation>
    <scope>NUCLEOTIDE SEQUENCE [LARGE SCALE GENOMIC DNA]</scope>
    <source>
        <strain evidence="3 4">TM138-S3</strain>
    </source>
</reference>
<protein>
    <submittedName>
        <fullName evidence="3">Uncharacterized protein</fullName>
    </submittedName>
</protein>
<comment type="caution">
    <text evidence="3">The sequence shown here is derived from an EMBL/GenBank/DDBJ whole genome shotgun (WGS) entry which is preliminary data.</text>
</comment>
<dbReference type="GeneID" id="96007104"/>
<feature type="transmembrane region" description="Helical" evidence="2">
    <location>
        <begin position="209"/>
        <end position="233"/>
    </location>
</feature>
<keyword evidence="4" id="KW-1185">Reference proteome</keyword>
<keyword evidence="2" id="KW-0472">Membrane</keyword>
<gene>
    <name evidence="3" type="ORF">WHR41_05661</name>
</gene>
<keyword evidence="2" id="KW-1133">Transmembrane helix</keyword>
<proteinExistence type="predicted"/>
<sequence>MGGADAPYLYDPPSRRHIAYPYSDFDPKAVTRASWISAAESTMSKPKKEGPLIDFNKHPDSFMVVAPQPTREPMPTNTKTKVTAIRWVQFGLRIAQVLGAVGCLLCVIFVRNVETAQGWIMRIPPAWDMIISSYGVYHLAYPAKRRTPGSSASYHIFSIVMDGGLIPFYVYTALFAHQNWTAPIGSETRWTDIFKQGEDSTGPLLLSTFIISAVVGGLHLISIGLGIWLTLLFRKIATYPPDMNPLEDNLTSRKHQYKNSEASAVSMMQKPGYMSGSTLNVNDQRLSKSSHDDRTVEFRHSRIGQQMDFSPHNPRSARYSRQQMEEHMQYQQAQNDSASRKSFAQTTHSANQNPEKRDCDSFSFVGSLANAPAVPPHTSQGRSHSPRPGSSVSMRDQQHQYAPTNEHAQSQQQDALLNDNWFVLDDAAPRDGDLGAVAPPSPSRRRTPNFSRPSPVSSPEPERRAQFSPLLSPVPSDAQAQFMPQPLRMNPPTPPNDENALPHHPRHDSFQETTYQNYEKYPQDNDDDDDTPTIVGHEERQPLNETAVNRSHTNASAQSSHFAGSSVYSESAPSLRTATKKKSKPDFYESSDFKSVATPRGKQYGDLASATRGIRNHDAYAQIPQEPQASPHGRGGRYNLRGDMPPSPPKHSPYAGGRVVSRTGADITDETLYVPESGSRRRYVSGKAAEEGMAGGRW</sequence>
<organism evidence="3 4">
    <name type="scientific">Cladosporium halotolerans</name>
    <dbReference type="NCBI Taxonomy" id="1052096"/>
    <lineage>
        <taxon>Eukaryota</taxon>
        <taxon>Fungi</taxon>
        <taxon>Dikarya</taxon>
        <taxon>Ascomycota</taxon>
        <taxon>Pezizomycotina</taxon>
        <taxon>Dothideomycetes</taxon>
        <taxon>Dothideomycetidae</taxon>
        <taxon>Cladosporiales</taxon>
        <taxon>Cladosporiaceae</taxon>
        <taxon>Cladosporium</taxon>
    </lineage>
</organism>
<feature type="region of interest" description="Disordered" evidence="1">
    <location>
        <begin position="427"/>
        <end position="604"/>
    </location>
</feature>
<feature type="transmembrane region" description="Helical" evidence="2">
    <location>
        <begin position="152"/>
        <end position="171"/>
    </location>
</feature>
<dbReference type="EMBL" id="JAAQHG020000019">
    <property type="protein sequence ID" value="KAL1585528.1"/>
    <property type="molecule type" value="Genomic_DNA"/>
</dbReference>
<dbReference type="RefSeq" id="XP_069228634.1">
    <property type="nucleotide sequence ID" value="XM_069374266.1"/>
</dbReference>
<dbReference type="Proteomes" id="UP000803884">
    <property type="component" value="Unassembled WGS sequence"/>
</dbReference>
<name>A0AB34KQL5_9PEZI</name>
<feature type="compositionally biased region" description="Polar residues" evidence="1">
    <location>
        <begin position="275"/>
        <end position="284"/>
    </location>
</feature>
<feature type="transmembrane region" description="Helical" evidence="2">
    <location>
        <begin position="90"/>
        <end position="113"/>
    </location>
</feature>
<evidence type="ECO:0000313" key="3">
    <source>
        <dbReference type="EMBL" id="KAL1585528.1"/>
    </source>
</evidence>
<keyword evidence="2" id="KW-0812">Transmembrane</keyword>
<evidence type="ECO:0000256" key="2">
    <source>
        <dbReference type="SAM" id="Phobius"/>
    </source>
</evidence>
<evidence type="ECO:0000256" key="1">
    <source>
        <dbReference type="SAM" id="MobiDB-lite"/>
    </source>
</evidence>
<feature type="region of interest" description="Disordered" evidence="1">
    <location>
        <begin position="273"/>
        <end position="412"/>
    </location>
</feature>
<dbReference type="AlphaFoldDB" id="A0AB34KQL5"/>
<feature type="compositionally biased region" description="Polar residues" evidence="1">
    <location>
        <begin position="329"/>
        <end position="353"/>
    </location>
</feature>
<feature type="transmembrane region" description="Helical" evidence="2">
    <location>
        <begin position="119"/>
        <end position="140"/>
    </location>
</feature>
<feature type="compositionally biased region" description="Polar residues" evidence="1">
    <location>
        <begin position="377"/>
        <end position="412"/>
    </location>
</feature>
<accession>A0AB34KQL5</accession>
<evidence type="ECO:0000313" key="4">
    <source>
        <dbReference type="Proteomes" id="UP000803884"/>
    </source>
</evidence>
<feature type="compositionally biased region" description="Polar residues" evidence="1">
    <location>
        <begin position="543"/>
        <end position="577"/>
    </location>
</feature>